<sequence length="54" mass="6151">MTTYINTSPCFTLSWNCFHSFVYHCGCFPNVLYAPHFCKDGSGVEHKTSSYPHS</sequence>
<proteinExistence type="predicted"/>
<evidence type="ECO:0000313" key="2">
    <source>
        <dbReference type="Proteomes" id="UP001203297"/>
    </source>
</evidence>
<keyword evidence="2" id="KW-1185">Reference proteome</keyword>
<reference evidence="1" key="1">
    <citation type="journal article" date="2022" name="New Phytol.">
        <title>Evolutionary transition to the ectomycorrhizal habit in the genomes of a hyperdiverse lineage of mushroom-forming fungi.</title>
        <authorList>
            <person name="Looney B."/>
            <person name="Miyauchi S."/>
            <person name="Morin E."/>
            <person name="Drula E."/>
            <person name="Courty P.E."/>
            <person name="Kohler A."/>
            <person name="Kuo A."/>
            <person name="LaButti K."/>
            <person name="Pangilinan J."/>
            <person name="Lipzen A."/>
            <person name="Riley R."/>
            <person name="Andreopoulos W."/>
            <person name="He G."/>
            <person name="Johnson J."/>
            <person name="Nolan M."/>
            <person name="Tritt A."/>
            <person name="Barry K.W."/>
            <person name="Grigoriev I.V."/>
            <person name="Nagy L.G."/>
            <person name="Hibbett D."/>
            <person name="Henrissat B."/>
            <person name="Matheny P.B."/>
            <person name="Labbe J."/>
            <person name="Martin F.M."/>
        </authorList>
    </citation>
    <scope>NUCLEOTIDE SEQUENCE</scope>
    <source>
        <strain evidence="1">BPL690</strain>
    </source>
</reference>
<evidence type="ECO:0000313" key="1">
    <source>
        <dbReference type="EMBL" id="KAI0301015.1"/>
    </source>
</evidence>
<gene>
    <name evidence="1" type="ORF">B0F90DRAFT_1720977</name>
</gene>
<name>A0AAD4M633_9AGAM</name>
<dbReference type="EMBL" id="WTXG01000016">
    <property type="protein sequence ID" value="KAI0301015.1"/>
    <property type="molecule type" value="Genomic_DNA"/>
</dbReference>
<accession>A0AAD4M633</accession>
<protein>
    <submittedName>
        <fullName evidence="1">Uncharacterized protein</fullName>
    </submittedName>
</protein>
<dbReference type="Proteomes" id="UP001203297">
    <property type="component" value="Unassembled WGS sequence"/>
</dbReference>
<organism evidence="1 2">
    <name type="scientific">Multifurca ochricompacta</name>
    <dbReference type="NCBI Taxonomy" id="376703"/>
    <lineage>
        <taxon>Eukaryota</taxon>
        <taxon>Fungi</taxon>
        <taxon>Dikarya</taxon>
        <taxon>Basidiomycota</taxon>
        <taxon>Agaricomycotina</taxon>
        <taxon>Agaricomycetes</taxon>
        <taxon>Russulales</taxon>
        <taxon>Russulaceae</taxon>
        <taxon>Multifurca</taxon>
    </lineage>
</organism>
<dbReference type="AlphaFoldDB" id="A0AAD4M633"/>
<comment type="caution">
    <text evidence="1">The sequence shown here is derived from an EMBL/GenBank/DDBJ whole genome shotgun (WGS) entry which is preliminary data.</text>
</comment>